<keyword evidence="2" id="KW-1185">Reference proteome</keyword>
<sequence length="58" mass="6320">MRKEDKNAQALALQVLKALGPRLSAFIPCAKITPERHPEVLPFANLPDPGHVMEVSCA</sequence>
<name>A0ABQ2CYJ3_9DEIO</name>
<evidence type="ECO:0000313" key="1">
    <source>
        <dbReference type="EMBL" id="GGJ33206.1"/>
    </source>
</evidence>
<dbReference type="EMBL" id="BMOD01000005">
    <property type="protein sequence ID" value="GGJ33206.1"/>
    <property type="molecule type" value="Genomic_DNA"/>
</dbReference>
<proteinExistence type="predicted"/>
<dbReference type="Proteomes" id="UP000632222">
    <property type="component" value="Unassembled WGS sequence"/>
</dbReference>
<comment type="caution">
    <text evidence="1">The sequence shown here is derived from an EMBL/GenBank/DDBJ whole genome shotgun (WGS) entry which is preliminary data.</text>
</comment>
<accession>A0ABQ2CYJ3</accession>
<gene>
    <name evidence="1" type="ORF">GCM10008938_19330</name>
</gene>
<reference evidence="2" key="1">
    <citation type="journal article" date="2019" name="Int. J. Syst. Evol. Microbiol.">
        <title>The Global Catalogue of Microorganisms (GCM) 10K type strain sequencing project: providing services to taxonomists for standard genome sequencing and annotation.</title>
        <authorList>
            <consortium name="The Broad Institute Genomics Platform"/>
            <consortium name="The Broad Institute Genome Sequencing Center for Infectious Disease"/>
            <person name="Wu L."/>
            <person name="Ma J."/>
        </authorList>
    </citation>
    <scope>NUCLEOTIDE SEQUENCE [LARGE SCALE GENOMIC DNA]</scope>
    <source>
        <strain evidence="2">JCM 14370</strain>
    </source>
</reference>
<organism evidence="1 2">
    <name type="scientific">Deinococcus roseus</name>
    <dbReference type="NCBI Taxonomy" id="392414"/>
    <lineage>
        <taxon>Bacteria</taxon>
        <taxon>Thermotogati</taxon>
        <taxon>Deinococcota</taxon>
        <taxon>Deinococci</taxon>
        <taxon>Deinococcales</taxon>
        <taxon>Deinococcaceae</taxon>
        <taxon>Deinococcus</taxon>
    </lineage>
</organism>
<protein>
    <submittedName>
        <fullName evidence="1">Uncharacterized protein</fullName>
    </submittedName>
</protein>
<evidence type="ECO:0000313" key="2">
    <source>
        <dbReference type="Proteomes" id="UP000632222"/>
    </source>
</evidence>